<reference evidence="10" key="1">
    <citation type="submission" date="2019-01" db="EMBL/GenBank/DDBJ databases">
        <title>Draft genome sequences of three monokaryotic isolates of the white-rot basidiomycete fungus Dichomitus squalens.</title>
        <authorList>
            <consortium name="DOE Joint Genome Institute"/>
            <person name="Lopez S.C."/>
            <person name="Andreopoulos B."/>
            <person name="Pangilinan J."/>
            <person name="Lipzen A."/>
            <person name="Riley R."/>
            <person name="Ahrendt S."/>
            <person name="Ng V."/>
            <person name="Barry K."/>
            <person name="Daum C."/>
            <person name="Grigoriev I.V."/>
            <person name="Hilden K.S."/>
            <person name="Makela M.R."/>
            <person name="de Vries R.P."/>
        </authorList>
    </citation>
    <scope>NUCLEOTIDE SEQUENCE [LARGE SCALE GENOMIC DNA]</scope>
    <source>
        <strain evidence="10">OM18370.1</strain>
    </source>
</reference>
<sequence length="582" mass="64158">MSSSSRTSTVLTVGAVTVLSGLVAYAVYFDYKRRNDSDFRKKLRKEKKKVTKQTQQAQAASEAASEVSPAAIKQALAKIREEEIPATPDEKEGYFMMQVQIGDQLVQKGPSFYLPAACAFFRALRVYPSPVEFIMMVQSTLPAPIFKIFMELVNADVSMPTSETQSAQREEPAEEVASRVEGYYDHFPPKGMNVSIHAGEAQGNQAAKKILIASKDFEAGDIIYTEIPLVVALDADLEGKGTHCSYCFRPIEEGQAVASESDKIGAVFCSKDCQSKANISWHNMLFGRDPVLPPELDPGHSTDIDDGRETAQTAYVAWLQEKKAKRANILGARFVAKQIALETSKLIKDKSSPLQAELEQIAGGGDLYSVSDHMERLRFIEGHVTDEEIKHLKAVLGAALPGLEQSVTEERMAVLVGKMAYNAIGVCPDGGRDDKPVSEERPEDQERTRTPFGTQRQVGSGLYLVSSYLAHSCDPSTRPSFTVGSTQLQLIANRPIKKGDELTIAYVDVGQHPGESTEEARRRRRVELARGWKFKCECERCVSEVVEDLEKEDAELGIEKDEAKVEQVMRHETLPGAAMGPD</sequence>
<keyword evidence="4" id="KW-1000">Mitochondrion outer membrane</keyword>
<evidence type="ECO:0000256" key="8">
    <source>
        <dbReference type="SAM" id="MobiDB-lite"/>
    </source>
</evidence>
<evidence type="ECO:0000256" key="7">
    <source>
        <dbReference type="ARBA" id="ARBA00023136"/>
    </source>
</evidence>
<dbReference type="GO" id="GO:0005742">
    <property type="term" value="C:mitochondrial outer membrane translocase complex"/>
    <property type="evidence" value="ECO:0007669"/>
    <property type="project" value="InterPro"/>
</dbReference>
<keyword evidence="7" id="KW-0472">Membrane</keyword>
<dbReference type="InterPro" id="IPR023392">
    <property type="entry name" value="Tom20_dom_sf"/>
</dbReference>
<dbReference type="InterPro" id="IPR050869">
    <property type="entry name" value="H3K4_H4K5_MeTrfase"/>
</dbReference>
<feature type="domain" description="SET" evidence="9">
    <location>
        <begin position="178"/>
        <end position="507"/>
    </location>
</feature>
<dbReference type="GO" id="GO:0006886">
    <property type="term" value="P:intracellular protein transport"/>
    <property type="evidence" value="ECO:0007669"/>
    <property type="project" value="InterPro"/>
</dbReference>
<evidence type="ECO:0000256" key="1">
    <source>
        <dbReference type="ARBA" id="ARBA00004572"/>
    </source>
</evidence>
<dbReference type="Pfam" id="PF02064">
    <property type="entry name" value="MAS20"/>
    <property type="match status" value="1"/>
</dbReference>
<dbReference type="SUPFAM" id="SSF82199">
    <property type="entry name" value="SET domain"/>
    <property type="match status" value="1"/>
</dbReference>
<dbReference type="PANTHER" id="PTHR12197">
    <property type="entry name" value="HISTONE-LYSINE N-METHYLTRANSFERASE SMYD"/>
    <property type="match status" value="1"/>
</dbReference>
<evidence type="ECO:0000256" key="3">
    <source>
        <dbReference type="ARBA" id="ARBA00022692"/>
    </source>
</evidence>
<dbReference type="InterPro" id="IPR001214">
    <property type="entry name" value="SET_dom"/>
</dbReference>
<dbReference type="Gene3D" id="2.170.270.10">
    <property type="entry name" value="SET domain"/>
    <property type="match status" value="1"/>
</dbReference>
<evidence type="ECO:0000313" key="10">
    <source>
        <dbReference type="EMBL" id="TBU32973.1"/>
    </source>
</evidence>
<dbReference type="EMBL" id="ML143393">
    <property type="protein sequence ID" value="TBU32973.1"/>
    <property type="molecule type" value="Genomic_DNA"/>
</dbReference>
<keyword evidence="3" id="KW-0812">Transmembrane</keyword>
<accession>A0A4V2K1I3</accession>
<dbReference type="Gene3D" id="6.10.140.2220">
    <property type="match status" value="1"/>
</dbReference>
<dbReference type="InterPro" id="IPR046341">
    <property type="entry name" value="SET_dom_sf"/>
</dbReference>
<dbReference type="Proteomes" id="UP000292957">
    <property type="component" value="Unassembled WGS sequence"/>
</dbReference>
<dbReference type="OrthoDB" id="2154253at2759"/>
<evidence type="ECO:0000256" key="4">
    <source>
        <dbReference type="ARBA" id="ARBA00022787"/>
    </source>
</evidence>
<dbReference type="Pfam" id="PF00856">
    <property type="entry name" value="SET"/>
    <property type="match status" value="1"/>
</dbReference>
<dbReference type="PRINTS" id="PR00351">
    <property type="entry name" value="OM20RECEPTOR"/>
</dbReference>
<feature type="region of interest" description="Disordered" evidence="8">
    <location>
        <begin position="427"/>
        <end position="453"/>
    </location>
</feature>
<dbReference type="GO" id="GO:0005634">
    <property type="term" value="C:nucleus"/>
    <property type="evidence" value="ECO:0007669"/>
    <property type="project" value="TreeGrafter"/>
</dbReference>
<feature type="compositionally biased region" description="Basic and acidic residues" evidence="8">
    <location>
        <begin position="430"/>
        <end position="449"/>
    </location>
</feature>
<name>A0A4V2K1I3_9APHY</name>
<dbReference type="Gene3D" id="1.10.220.160">
    <property type="match status" value="1"/>
</dbReference>
<dbReference type="PROSITE" id="PS50280">
    <property type="entry name" value="SET"/>
    <property type="match status" value="1"/>
</dbReference>
<evidence type="ECO:0000256" key="6">
    <source>
        <dbReference type="ARBA" id="ARBA00023128"/>
    </source>
</evidence>
<organism evidence="10">
    <name type="scientific">Dichomitus squalens</name>
    <dbReference type="NCBI Taxonomy" id="114155"/>
    <lineage>
        <taxon>Eukaryota</taxon>
        <taxon>Fungi</taxon>
        <taxon>Dikarya</taxon>
        <taxon>Basidiomycota</taxon>
        <taxon>Agaricomycotina</taxon>
        <taxon>Agaricomycetes</taxon>
        <taxon>Polyporales</taxon>
        <taxon>Polyporaceae</taxon>
        <taxon>Dichomitus</taxon>
    </lineage>
</organism>
<comment type="subcellular location">
    <subcellularLocation>
        <location evidence="1">Mitochondrion outer membrane</location>
        <topology evidence="1">Single-pass membrane protein</topology>
    </subcellularLocation>
</comment>
<protein>
    <submittedName>
        <fullName evidence="10">MAS20-domain-containing protein</fullName>
    </submittedName>
</protein>
<dbReference type="PANTHER" id="PTHR12197:SF251">
    <property type="entry name" value="EG:BACR7C10.4 PROTEIN"/>
    <property type="match status" value="1"/>
</dbReference>
<dbReference type="InterPro" id="IPR002056">
    <property type="entry name" value="MAS20"/>
</dbReference>
<dbReference type="Gene3D" id="1.20.960.10">
    <property type="entry name" value="Mitochondrial outer membrane translocase complex, subunit Tom20 domain"/>
    <property type="match status" value="1"/>
</dbReference>
<proteinExistence type="inferred from homology"/>
<keyword evidence="5" id="KW-1133">Transmembrane helix</keyword>
<evidence type="ECO:0000256" key="5">
    <source>
        <dbReference type="ARBA" id="ARBA00022989"/>
    </source>
</evidence>
<dbReference type="CDD" id="cd20071">
    <property type="entry name" value="SET_SMYD"/>
    <property type="match status" value="1"/>
</dbReference>
<evidence type="ECO:0000256" key="2">
    <source>
        <dbReference type="ARBA" id="ARBA00005792"/>
    </source>
</evidence>
<keyword evidence="6" id="KW-0496">Mitochondrion</keyword>
<dbReference type="GO" id="GO:0006605">
    <property type="term" value="P:protein targeting"/>
    <property type="evidence" value="ECO:0007669"/>
    <property type="project" value="InterPro"/>
</dbReference>
<evidence type="ECO:0000259" key="9">
    <source>
        <dbReference type="PROSITE" id="PS50280"/>
    </source>
</evidence>
<comment type="similarity">
    <text evidence="2">Belongs to the Tom20 family.</text>
</comment>
<gene>
    <name evidence="10" type="ORF">BD311DRAFT_653484</name>
</gene>
<dbReference type="AlphaFoldDB" id="A0A4V2K1I3"/>
<dbReference type="SUPFAM" id="SSF47157">
    <property type="entry name" value="Mitochondrial import receptor subunit Tom20"/>
    <property type="match status" value="1"/>
</dbReference>